<evidence type="ECO:0000313" key="3">
    <source>
        <dbReference type="EMBL" id="MBF1306915.1"/>
    </source>
</evidence>
<keyword evidence="3" id="KW-0645">Protease</keyword>
<dbReference type="GO" id="GO:0004175">
    <property type="term" value="F:endopeptidase activity"/>
    <property type="evidence" value="ECO:0007669"/>
    <property type="project" value="UniProtKB-ARBA"/>
</dbReference>
<accession>A0A930E1K0</accession>
<organism evidence="3 4">
    <name type="scientific">Parvimonas micra</name>
    <dbReference type="NCBI Taxonomy" id="33033"/>
    <lineage>
        <taxon>Bacteria</taxon>
        <taxon>Bacillati</taxon>
        <taxon>Bacillota</taxon>
        <taxon>Tissierellia</taxon>
        <taxon>Tissierellales</taxon>
        <taxon>Peptoniphilaceae</taxon>
        <taxon>Parvimonas</taxon>
    </lineage>
</organism>
<proteinExistence type="predicted"/>
<keyword evidence="1" id="KW-0812">Transmembrane</keyword>
<dbReference type="GO" id="GO:0008237">
    <property type="term" value="F:metallopeptidase activity"/>
    <property type="evidence" value="ECO:0007669"/>
    <property type="project" value="UniProtKB-KW"/>
</dbReference>
<sequence length="237" mass="27214">MGKTDLLNIKNFKKWILPILILISYKFIFDKMISYIVINRAGNFSKSILIGNFIVAIMLFLLIKFIFKGKLNSIDSSEKMDLKKSIIISIVVLFLTIGIIYGVMWVQSFLFSHISLNSSNADAITKEFKSNPLPVVGLAFVTSTLEEIVYRQLLFGYLYDLFLGCNEYIRYITSALISAIIFGSIHDGFFHPAMIQYITHGFILSGLYLYTKRISSPIIVHVLFNLLLDLRRFIIYF</sequence>
<gene>
    <name evidence="3" type="ORF">HXM94_03940</name>
</gene>
<evidence type="ECO:0000313" key="4">
    <source>
        <dbReference type="Proteomes" id="UP000758611"/>
    </source>
</evidence>
<evidence type="ECO:0000259" key="2">
    <source>
        <dbReference type="Pfam" id="PF02517"/>
    </source>
</evidence>
<feature type="transmembrane region" description="Helical" evidence="1">
    <location>
        <begin position="12"/>
        <end position="28"/>
    </location>
</feature>
<dbReference type="InterPro" id="IPR003675">
    <property type="entry name" value="Rce1/LyrA-like_dom"/>
</dbReference>
<keyword evidence="1" id="KW-0472">Membrane</keyword>
<dbReference type="GO" id="GO:0080120">
    <property type="term" value="P:CAAX-box protein maturation"/>
    <property type="evidence" value="ECO:0007669"/>
    <property type="project" value="UniProtKB-ARBA"/>
</dbReference>
<name>A0A930E1K0_9FIRM</name>
<feature type="transmembrane region" description="Helical" evidence="1">
    <location>
        <begin position="168"/>
        <end position="186"/>
    </location>
</feature>
<comment type="caution">
    <text evidence="3">The sequence shown here is derived from an EMBL/GenBank/DDBJ whole genome shotgun (WGS) entry which is preliminary data.</text>
</comment>
<dbReference type="PANTHER" id="PTHR36435">
    <property type="entry name" value="SLR1288 PROTEIN"/>
    <property type="match status" value="1"/>
</dbReference>
<feature type="transmembrane region" description="Helical" evidence="1">
    <location>
        <begin position="87"/>
        <end position="106"/>
    </location>
</feature>
<dbReference type="Pfam" id="PF02517">
    <property type="entry name" value="Rce1-like"/>
    <property type="match status" value="1"/>
</dbReference>
<keyword evidence="3" id="KW-0482">Metalloprotease</keyword>
<dbReference type="PANTHER" id="PTHR36435:SF1">
    <property type="entry name" value="CAAX AMINO TERMINAL PROTEASE FAMILY PROTEIN"/>
    <property type="match status" value="1"/>
</dbReference>
<dbReference type="InterPro" id="IPR052710">
    <property type="entry name" value="CAAX_protease"/>
</dbReference>
<protein>
    <submittedName>
        <fullName evidence="3">CPBP family intramembrane metalloprotease</fullName>
    </submittedName>
</protein>
<feature type="transmembrane region" description="Helical" evidence="1">
    <location>
        <begin position="48"/>
        <end position="67"/>
    </location>
</feature>
<dbReference type="RefSeq" id="WP_278477540.1">
    <property type="nucleotide sequence ID" value="NZ_JABZRE010000010.1"/>
</dbReference>
<reference evidence="3" key="1">
    <citation type="submission" date="2020-04" db="EMBL/GenBank/DDBJ databases">
        <title>Deep metagenomics examines the oral microbiome during advanced dental caries in children, revealing novel taxa and co-occurrences with host molecules.</title>
        <authorList>
            <person name="Baker J.L."/>
            <person name="Morton J.T."/>
            <person name="Dinis M."/>
            <person name="Alvarez R."/>
            <person name="Tran N.C."/>
            <person name="Knight R."/>
            <person name="Edlund A."/>
        </authorList>
    </citation>
    <scope>NUCLEOTIDE SEQUENCE</scope>
    <source>
        <strain evidence="3">JCVI_23_bin.11</strain>
    </source>
</reference>
<keyword evidence="1" id="KW-1133">Transmembrane helix</keyword>
<dbReference type="Proteomes" id="UP000758611">
    <property type="component" value="Unassembled WGS sequence"/>
</dbReference>
<feature type="domain" description="CAAX prenyl protease 2/Lysostaphin resistance protein A-like" evidence="2">
    <location>
        <begin position="133"/>
        <end position="227"/>
    </location>
</feature>
<dbReference type="EMBL" id="JABZRE010000010">
    <property type="protein sequence ID" value="MBF1306915.1"/>
    <property type="molecule type" value="Genomic_DNA"/>
</dbReference>
<dbReference type="AlphaFoldDB" id="A0A930E1K0"/>
<keyword evidence="3" id="KW-0378">Hydrolase</keyword>
<evidence type="ECO:0000256" key="1">
    <source>
        <dbReference type="SAM" id="Phobius"/>
    </source>
</evidence>